<evidence type="ECO:0000313" key="1">
    <source>
        <dbReference type="EMBL" id="CAF5215620.1"/>
    </source>
</evidence>
<dbReference type="AlphaFoldDB" id="A0A8S3JCX5"/>
<accession>A0A8S3JCX5</accession>
<organism evidence="1 2">
    <name type="scientific">Rotaria magnacalcarata</name>
    <dbReference type="NCBI Taxonomy" id="392030"/>
    <lineage>
        <taxon>Eukaryota</taxon>
        <taxon>Metazoa</taxon>
        <taxon>Spiralia</taxon>
        <taxon>Gnathifera</taxon>
        <taxon>Rotifera</taxon>
        <taxon>Eurotatoria</taxon>
        <taxon>Bdelloidea</taxon>
        <taxon>Philodinida</taxon>
        <taxon>Philodinidae</taxon>
        <taxon>Rotaria</taxon>
    </lineage>
</organism>
<evidence type="ECO:0000313" key="2">
    <source>
        <dbReference type="Proteomes" id="UP000681720"/>
    </source>
</evidence>
<comment type="caution">
    <text evidence="1">The sequence shown here is derived from an EMBL/GenBank/DDBJ whole genome shotgun (WGS) entry which is preliminary data.</text>
</comment>
<dbReference type="Proteomes" id="UP000681720">
    <property type="component" value="Unassembled WGS sequence"/>
</dbReference>
<name>A0A8S3JCX5_9BILA</name>
<dbReference type="EMBL" id="CAJOBJ010357377">
    <property type="protein sequence ID" value="CAF5215620.1"/>
    <property type="molecule type" value="Genomic_DNA"/>
</dbReference>
<proteinExistence type="predicted"/>
<protein>
    <submittedName>
        <fullName evidence="1">Uncharacterized protein</fullName>
    </submittedName>
</protein>
<reference evidence="1" key="1">
    <citation type="submission" date="2021-02" db="EMBL/GenBank/DDBJ databases">
        <authorList>
            <person name="Nowell W R."/>
        </authorList>
    </citation>
    <scope>NUCLEOTIDE SEQUENCE</scope>
</reference>
<sequence>MFRLLIRDIVLSPSIYSENITQSIDHANLKISDNEFEIVCDKLKIENYAEKIIPFDNEECIEQQQQQHQQKQIVTNDDLSDYVEYKPLFSFCDTLDVDSIVVNHYDDRQAEYINSYGGKLQGCISNSLPS</sequence>
<gene>
    <name evidence="1" type="ORF">GIL414_LOCUS81430</name>
</gene>